<gene>
    <name evidence="1" type="ORF">CLUMA_CG012295</name>
</gene>
<organism evidence="1 2">
    <name type="scientific">Clunio marinus</name>
    <dbReference type="NCBI Taxonomy" id="568069"/>
    <lineage>
        <taxon>Eukaryota</taxon>
        <taxon>Metazoa</taxon>
        <taxon>Ecdysozoa</taxon>
        <taxon>Arthropoda</taxon>
        <taxon>Hexapoda</taxon>
        <taxon>Insecta</taxon>
        <taxon>Pterygota</taxon>
        <taxon>Neoptera</taxon>
        <taxon>Endopterygota</taxon>
        <taxon>Diptera</taxon>
        <taxon>Nematocera</taxon>
        <taxon>Chironomoidea</taxon>
        <taxon>Chironomidae</taxon>
        <taxon>Clunio</taxon>
    </lineage>
</organism>
<dbReference type="EMBL" id="CVRI01000048">
    <property type="protein sequence ID" value="CRK99049.1"/>
    <property type="molecule type" value="Genomic_DNA"/>
</dbReference>
<accession>A0A1J1IKR5</accession>
<dbReference type="Proteomes" id="UP000183832">
    <property type="component" value="Unassembled WGS sequence"/>
</dbReference>
<proteinExistence type="predicted"/>
<protein>
    <submittedName>
        <fullName evidence="1">CLUMA_CG012295, isoform A</fullName>
    </submittedName>
</protein>
<reference evidence="1 2" key="1">
    <citation type="submission" date="2015-04" db="EMBL/GenBank/DDBJ databases">
        <authorList>
            <person name="Syromyatnikov M.Y."/>
            <person name="Popov V.N."/>
        </authorList>
    </citation>
    <scope>NUCLEOTIDE SEQUENCE [LARGE SCALE GENOMIC DNA]</scope>
</reference>
<keyword evidence="2" id="KW-1185">Reference proteome</keyword>
<sequence>MFNTAAKNQSFGDVISWHKARIVPSKVYVLIAKKSNQNRYLSRINVFISRSLTHLKLLQLIVSLRKKHEISTTDVVNFVK</sequence>
<evidence type="ECO:0000313" key="2">
    <source>
        <dbReference type="Proteomes" id="UP000183832"/>
    </source>
</evidence>
<name>A0A1J1IKR5_9DIPT</name>
<evidence type="ECO:0000313" key="1">
    <source>
        <dbReference type="EMBL" id="CRK99049.1"/>
    </source>
</evidence>
<dbReference type="AlphaFoldDB" id="A0A1J1IKR5"/>